<dbReference type="InterPro" id="IPR018392">
    <property type="entry name" value="LysM"/>
</dbReference>
<dbReference type="PANTHER" id="PTHR45927">
    <property type="entry name" value="LYSM-DOMAIN RECEPTOR-LIKE KINASE-RELATED"/>
    <property type="match status" value="1"/>
</dbReference>
<evidence type="ECO:0008006" key="16">
    <source>
        <dbReference type="Google" id="ProtNLM"/>
    </source>
</evidence>
<organism evidence="14 15">
    <name type="scientific">Populus tomentosa</name>
    <name type="common">Chinese white poplar</name>
    <dbReference type="NCBI Taxonomy" id="118781"/>
    <lineage>
        <taxon>Eukaryota</taxon>
        <taxon>Viridiplantae</taxon>
        <taxon>Streptophyta</taxon>
        <taxon>Embryophyta</taxon>
        <taxon>Tracheophyta</taxon>
        <taxon>Spermatophyta</taxon>
        <taxon>Magnoliopsida</taxon>
        <taxon>eudicotyledons</taxon>
        <taxon>Gunneridae</taxon>
        <taxon>Pentapetalae</taxon>
        <taxon>rosids</taxon>
        <taxon>fabids</taxon>
        <taxon>Malpighiales</taxon>
        <taxon>Salicaceae</taxon>
        <taxon>Saliceae</taxon>
        <taxon>Populus</taxon>
    </lineage>
</organism>
<evidence type="ECO:0000256" key="5">
    <source>
        <dbReference type="ARBA" id="ARBA00022741"/>
    </source>
</evidence>
<dbReference type="Pfam" id="PF07714">
    <property type="entry name" value="PK_Tyr_Ser-Thr"/>
    <property type="match status" value="1"/>
</dbReference>
<dbReference type="Proteomes" id="UP000886885">
    <property type="component" value="Chromosome 5D"/>
</dbReference>
<evidence type="ECO:0000256" key="9">
    <source>
        <dbReference type="ARBA" id="ARBA00023157"/>
    </source>
</evidence>
<reference evidence="14" key="1">
    <citation type="journal article" date="2020" name="bioRxiv">
        <title>Hybrid origin of Populus tomentosa Carr. identified through genome sequencing and phylogenomic analysis.</title>
        <authorList>
            <person name="An X."/>
            <person name="Gao K."/>
            <person name="Chen Z."/>
            <person name="Li J."/>
            <person name="Yang X."/>
            <person name="Yang X."/>
            <person name="Zhou J."/>
            <person name="Guo T."/>
            <person name="Zhao T."/>
            <person name="Huang S."/>
            <person name="Miao D."/>
            <person name="Khan W.U."/>
            <person name="Rao P."/>
            <person name="Ye M."/>
            <person name="Lei B."/>
            <person name="Liao W."/>
            <person name="Wang J."/>
            <person name="Ji L."/>
            <person name="Li Y."/>
            <person name="Guo B."/>
            <person name="Mustafa N.S."/>
            <person name="Li S."/>
            <person name="Yun Q."/>
            <person name="Keller S.R."/>
            <person name="Mao J."/>
            <person name="Zhang R."/>
            <person name="Strauss S.H."/>
        </authorList>
    </citation>
    <scope>NUCLEOTIDE SEQUENCE</scope>
    <source>
        <strain evidence="14">GM15</strain>
        <tissue evidence="14">Leaf</tissue>
    </source>
</reference>
<dbReference type="InterPro" id="IPR052611">
    <property type="entry name" value="Plant_RLK_LysM"/>
</dbReference>
<evidence type="ECO:0000256" key="7">
    <source>
        <dbReference type="ARBA" id="ARBA00022989"/>
    </source>
</evidence>
<keyword evidence="8 11" id="KW-0472">Membrane</keyword>
<dbReference type="Pfam" id="PF23472">
    <property type="entry name" value="LysM2_CERK1_LYK3_4_5"/>
    <property type="match status" value="1"/>
</dbReference>
<sequence>MLRITRNYKHYRHENFSFSSNRSKQLFTDSSNRNVFALPNRFLLILNRTGRRSLMQATLLVFYLLTSFPDGHVQIFKDNVVPGLLSRRTYSFLKPFPVSRFIASVIVPDWLVDGLRNSIAGGRRNSECGFPSSTLQSSIYGMVRDLVEIVPKSVDCTCGLQLYTVFDTAGLAYRLIKQSTDVFHKSTATVGTFTWSPLIKQSTDVFHKSTATIGTFTWSPSLIQAQQPYVGKGTTNCSFTENSALGYSCNALNKSCQAYLIFRSQPPYNTVASISTLLGSDPSQLSEGNSVSETATFPSNQMVIVPVNCSCSGEYSQANASYIVQPNDNLLLIANNTYQGLSTCQALRNQKSTRTNDIILSGETLTVPLRCACPTKNQSDLGIRYLLSYLVTPGDDVPAISEQFGAATGRILEANGLPEQNPTIFPFTTLLIPLQSTPTSSQTVVPPPPPASSSPPSPSPNPEKTSKKTWLYVVVAVVGGIALTVVIGTIIFFMLSRRSKKQPGPVIESQSFEAHEKPLNKKLDEESQEFFESISAIAQSIKVYKFEDLKAATDNFSPSCWIKGSVYRGLINGDFAAIKKMNGDVSKEIELLNKINHSNLIRLSGVCFNGGQWYLVYEYAANGQLSDWIYDRSNEGKFLNWTKRIQIASDVAMGLSYLHSFTNYPHVHKDITSSNILLDSDLRAKIANFSLARSTGDMDGEFALTRHIVGTKGYMAPEYLENGVVSSKLDVYAFGILTLEIITGKEVAALHTEENRNLSDVLNGALSEEDGQEESLKQLIDPSLHESYPSGLAVLVVRLIDSCLNKNPGDRPTMDEIVQSLSRILTTSLAWESSSNVSGYHISS</sequence>
<keyword evidence="7 11" id="KW-1133">Transmembrane helix</keyword>
<evidence type="ECO:0000256" key="1">
    <source>
        <dbReference type="ARBA" id="ARBA00004162"/>
    </source>
</evidence>
<dbReference type="InterPro" id="IPR001245">
    <property type="entry name" value="Ser-Thr/Tyr_kinase_cat_dom"/>
</dbReference>
<accession>A0A8X8A3R2</accession>
<evidence type="ECO:0000256" key="2">
    <source>
        <dbReference type="ARBA" id="ARBA00022475"/>
    </source>
</evidence>
<evidence type="ECO:0000256" key="11">
    <source>
        <dbReference type="SAM" id="Phobius"/>
    </source>
</evidence>
<proteinExistence type="predicted"/>
<evidence type="ECO:0000256" key="6">
    <source>
        <dbReference type="ARBA" id="ARBA00022840"/>
    </source>
</evidence>
<evidence type="ECO:0000256" key="4">
    <source>
        <dbReference type="ARBA" id="ARBA00022729"/>
    </source>
</evidence>
<dbReference type="PANTHER" id="PTHR45927:SF11">
    <property type="entry name" value="LYSM DOMAIN RECEPTOR-LIKE KINASE 4"/>
    <property type="match status" value="1"/>
</dbReference>
<dbReference type="GO" id="GO:0005524">
    <property type="term" value="F:ATP binding"/>
    <property type="evidence" value="ECO:0007669"/>
    <property type="project" value="UniProtKB-KW"/>
</dbReference>
<dbReference type="PROSITE" id="PS50011">
    <property type="entry name" value="PROTEIN_KINASE_DOM"/>
    <property type="match status" value="1"/>
</dbReference>
<evidence type="ECO:0000256" key="10">
    <source>
        <dbReference type="SAM" id="MobiDB-lite"/>
    </source>
</evidence>
<dbReference type="Pfam" id="PF23446">
    <property type="entry name" value="LysM1_NFP_LYK"/>
    <property type="match status" value="1"/>
</dbReference>
<dbReference type="EMBL" id="JAAWWB010000010">
    <property type="protein sequence ID" value="KAG6773965.1"/>
    <property type="molecule type" value="Genomic_DNA"/>
</dbReference>
<comment type="subcellular location">
    <subcellularLocation>
        <location evidence="1">Cell membrane</location>
        <topology evidence="1">Single-pass membrane protein</topology>
    </subcellularLocation>
</comment>
<feature type="region of interest" description="Disordered" evidence="10">
    <location>
        <begin position="438"/>
        <end position="465"/>
    </location>
</feature>
<feature type="compositionally biased region" description="Pro residues" evidence="10">
    <location>
        <begin position="445"/>
        <end position="461"/>
    </location>
</feature>
<keyword evidence="15" id="KW-1185">Reference proteome</keyword>
<evidence type="ECO:0000256" key="3">
    <source>
        <dbReference type="ARBA" id="ARBA00022692"/>
    </source>
</evidence>
<dbReference type="OrthoDB" id="4062651at2759"/>
<keyword evidence="5" id="KW-0547">Nucleotide-binding</keyword>
<dbReference type="InterPro" id="IPR056562">
    <property type="entry name" value="LysM2_CERK1_LYK3_4_5"/>
</dbReference>
<evidence type="ECO:0000259" key="13">
    <source>
        <dbReference type="PROSITE" id="PS51782"/>
    </source>
</evidence>
<dbReference type="InterPro" id="IPR000719">
    <property type="entry name" value="Prot_kinase_dom"/>
</dbReference>
<keyword evidence="2" id="KW-1003">Cell membrane</keyword>
<dbReference type="GO" id="GO:0005886">
    <property type="term" value="C:plasma membrane"/>
    <property type="evidence" value="ECO:0007669"/>
    <property type="project" value="UniProtKB-SubCell"/>
</dbReference>
<dbReference type="InterPro" id="IPR056563">
    <property type="entry name" value="LysM3_LYK4_5"/>
</dbReference>
<name>A0A8X8A3R2_POPTO</name>
<dbReference type="AlphaFoldDB" id="A0A8X8A3R2"/>
<keyword evidence="9" id="KW-1015">Disulfide bond</keyword>
<evidence type="ECO:0000256" key="8">
    <source>
        <dbReference type="ARBA" id="ARBA00023136"/>
    </source>
</evidence>
<dbReference type="GO" id="GO:0051707">
    <property type="term" value="P:response to other organism"/>
    <property type="evidence" value="ECO:0007669"/>
    <property type="project" value="UniProtKB-ARBA"/>
</dbReference>
<feature type="domain" description="Protein kinase" evidence="12">
    <location>
        <begin position="492"/>
        <end position="825"/>
    </location>
</feature>
<evidence type="ECO:0000259" key="12">
    <source>
        <dbReference type="PROSITE" id="PS50011"/>
    </source>
</evidence>
<feature type="transmembrane region" description="Helical" evidence="11">
    <location>
        <begin position="470"/>
        <end position="495"/>
    </location>
</feature>
<gene>
    <name evidence="14" type="ORF">POTOM_021311</name>
</gene>
<protein>
    <recommendedName>
        <fullName evidence="16">LysM domain receptor-like kinase 4</fullName>
    </recommendedName>
</protein>
<dbReference type="PROSITE" id="PS51782">
    <property type="entry name" value="LYSM"/>
    <property type="match status" value="1"/>
</dbReference>
<dbReference type="InterPro" id="IPR056561">
    <property type="entry name" value="NFP_LYK_LysM1"/>
</dbReference>
<keyword evidence="6" id="KW-0067">ATP-binding</keyword>
<feature type="domain" description="LysM" evidence="13">
    <location>
        <begin position="387"/>
        <end position="432"/>
    </location>
</feature>
<dbReference type="FunFam" id="1.10.510.10:FF:000468">
    <property type="entry name" value="PTI1-like tyrosine-protein kinase 3"/>
    <property type="match status" value="1"/>
</dbReference>
<keyword evidence="4" id="KW-0732">Signal</keyword>
<dbReference type="Pfam" id="PF23473">
    <property type="entry name" value="LysM3_LYK4_5"/>
    <property type="match status" value="1"/>
</dbReference>
<evidence type="ECO:0000313" key="15">
    <source>
        <dbReference type="Proteomes" id="UP000886885"/>
    </source>
</evidence>
<keyword evidence="3 11" id="KW-0812">Transmembrane</keyword>
<evidence type="ECO:0000313" key="14">
    <source>
        <dbReference type="EMBL" id="KAG6773965.1"/>
    </source>
</evidence>
<dbReference type="GO" id="GO:0004672">
    <property type="term" value="F:protein kinase activity"/>
    <property type="evidence" value="ECO:0007669"/>
    <property type="project" value="InterPro"/>
</dbReference>
<comment type="caution">
    <text evidence="14">The sequence shown here is derived from an EMBL/GenBank/DDBJ whole genome shotgun (WGS) entry which is preliminary data.</text>
</comment>